<dbReference type="InterPro" id="IPR033469">
    <property type="entry name" value="CYTH-like_dom_sf"/>
</dbReference>
<feature type="domain" description="CYTH" evidence="1">
    <location>
        <begin position="3"/>
        <end position="183"/>
    </location>
</feature>
<dbReference type="Pfam" id="PF01928">
    <property type="entry name" value="CYTH"/>
    <property type="match status" value="1"/>
</dbReference>
<dbReference type="CDD" id="cd07762">
    <property type="entry name" value="CYTH-like_Pase_1"/>
    <property type="match status" value="1"/>
</dbReference>
<evidence type="ECO:0000259" key="1">
    <source>
        <dbReference type="PROSITE" id="PS51707"/>
    </source>
</evidence>
<dbReference type="PROSITE" id="PS51707">
    <property type="entry name" value="CYTH"/>
    <property type="match status" value="1"/>
</dbReference>
<organism evidence="2 3">
    <name type="scientific">[Bacteroides] pectinophilus ATCC 43243</name>
    <dbReference type="NCBI Taxonomy" id="483218"/>
    <lineage>
        <taxon>Bacteria</taxon>
        <taxon>Bacillati</taxon>
        <taxon>Bacillota</taxon>
        <taxon>Clostridia</taxon>
        <taxon>Eubacteriales</taxon>
    </lineage>
</organism>
<proteinExistence type="predicted"/>
<evidence type="ECO:0000313" key="2">
    <source>
        <dbReference type="EMBL" id="EEC58709.1"/>
    </source>
</evidence>
<evidence type="ECO:0000313" key="3">
    <source>
        <dbReference type="Proteomes" id="UP000003136"/>
    </source>
</evidence>
<reference evidence="2 3" key="1">
    <citation type="submission" date="2008-11" db="EMBL/GenBank/DDBJ databases">
        <title>Draft genome sequence of Bacteroides pectinophilus (ATCC 43243).</title>
        <authorList>
            <person name="Sudarsanam P."/>
            <person name="Ley R."/>
            <person name="Guruge J."/>
            <person name="Turnbaugh P.J."/>
            <person name="Mahowald M."/>
            <person name="Liep D."/>
            <person name="Gordon J."/>
        </authorList>
    </citation>
    <scope>NUCLEOTIDE SEQUENCE [LARGE SCALE GENOMIC DNA]</scope>
    <source>
        <strain evidence="2 3">ATCC 43243</strain>
    </source>
</reference>
<dbReference type="Gene3D" id="2.40.320.10">
    <property type="entry name" value="Hypothetical Protein Pfu-838710-001"/>
    <property type="match status" value="1"/>
</dbReference>
<name>B7ANH4_9FIRM</name>
<dbReference type="STRING" id="483218.BACPEC_00228"/>
<sequence>MSDLEKEIKILLDEKQYLEVMNYFDFEEPVEQTNYYYANDAIVSNNITIRIREKLGKLKLQFKVPQKIEGSLHVKEEFEQNVDEVSDYISKDEIYGTCGFLCKDDAKLLGNLKTIRRICNKYQYVEIALDKNSYFDVVDYEIEIEYIGEFPQHILYELEKINIYSGKEVSGKNKRFLNEYKKVVANIKR</sequence>
<dbReference type="InterPro" id="IPR009195">
    <property type="entry name" value="Uncharacterised_YjbK"/>
</dbReference>
<comment type="caution">
    <text evidence="2">The sequence shown here is derived from an EMBL/GenBank/DDBJ whole genome shotgun (WGS) entry which is preliminary data.</text>
</comment>
<dbReference type="HOGENOM" id="CLU_088898_1_0_9"/>
<accession>B7ANH4</accession>
<dbReference type="InterPro" id="IPR023577">
    <property type="entry name" value="CYTH_domain"/>
</dbReference>
<keyword evidence="3" id="KW-1185">Reference proteome</keyword>
<reference evidence="2 3" key="2">
    <citation type="submission" date="2008-11" db="EMBL/GenBank/DDBJ databases">
        <authorList>
            <person name="Fulton L."/>
            <person name="Clifton S."/>
            <person name="Fulton B."/>
            <person name="Xu J."/>
            <person name="Minx P."/>
            <person name="Pepin K.H."/>
            <person name="Johnson M."/>
            <person name="Bhonagiri V."/>
            <person name="Nash W.E."/>
            <person name="Mardis E.R."/>
            <person name="Wilson R.K."/>
        </authorList>
    </citation>
    <scope>NUCLEOTIDE SEQUENCE [LARGE SCALE GENOMIC DNA]</scope>
    <source>
        <strain evidence="2 3">ATCC 43243</strain>
    </source>
</reference>
<dbReference type="AlphaFoldDB" id="B7ANH4"/>
<dbReference type="SMART" id="SM01118">
    <property type="entry name" value="CYTH"/>
    <property type="match status" value="1"/>
</dbReference>
<dbReference type="Proteomes" id="UP000003136">
    <property type="component" value="Unassembled WGS sequence"/>
</dbReference>
<dbReference type="eggNOG" id="ENOG5034730">
    <property type="taxonomic scope" value="Bacteria"/>
</dbReference>
<dbReference type="EMBL" id="ABVQ01000032">
    <property type="protein sequence ID" value="EEC58709.1"/>
    <property type="molecule type" value="Genomic_DNA"/>
</dbReference>
<gene>
    <name evidence="2" type="ORF">BACPEC_00228</name>
</gene>
<protein>
    <recommendedName>
        <fullName evidence="1">CYTH domain-containing protein</fullName>
    </recommendedName>
</protein>
<dbReference type="SUPFAM" id="SSF55154">
    <property type="entry name" value="CYTH-like phosphatases"/>
    <property type="match status" value="1"/>
</dbReference>